<feature type="active site" description="Charge relay system" evidence="1">
    <location>
        <position position="231"/>
    </location>
</feature>
<protein>
    <submittedName>
        <fullName evidence="4">Putative carboxylesterase</fullName>
    </submittedName>
</protein>
<feature type="transmembrane region" description="Helical" evidence="2">
    <location>
        <begin position="100"/>
        <end position="118"/>
    </location>
</feature>
<dbReference type="Pfam" id="PF12146">
    <property type="entry name" value="Hydrolase_4"/>
    <property type="match status" value="1"/>
</dbReference>
<dbReference type="GO" id="GO:0052689">
    <property type="term" value="F:carboxylic ester hydrolase activity"/>
    <property type="evidence" value="ECO:0007669"/>
    <property type="project" value="InterPro"/>
</dbReference>
<evidence type="ECO:0000313" key="4">
    <source>
        <dbReference type="EMBL" id="SBV90520.1"/>
    </source>
</evidence>
<reference evidence="4" key="1">
    <citation type="submission" date="2016-04" db="EMBL/GenBank/DDBJ databases">
        <authorList>
            <person name="Evans L.H."/>
            <person name="Alamgir A."/>
            <person name="Owens N."/>
            <person name="Weber N.D."/>
            <person name="Virtaneva K."/>
            <person name="Barbian K."/>
            <person name="Babar A."/>
            <person name="Rosenke K."/>
        </authorList>
    </citation>
    <scope>NUCLEOTIDE SEQUENCE</scope>
    <source>
        <strain evidence="4">86</strain>
    </source>
</reference>
<evidence type="ECO:0000256" key="2">
    <source>
        <dbReference type="SAM" id="Phobius"/>
    </source>
</evidence>
<organism evidence="4">
    <name type="scientific">uncultured delta proteobacterium</name>
    <dbReference type="NCBI Taxonomy" id="34034"/>
    <lineage>
        <taxon>Bacteria</taxon>
        <taxon>Deltaproteobacteria</taxon>
        <taxon>environmental samples</taxon>
    </lineage>
</organism>
<dbReference type="PANTHER" id="PTHR43689">
    <property type="entry name" value="HYDROLASE"/>
    <property type="match status" value="1"/>
</dbReference>
<keyword evidence="2" id="KW-1133">Transmembrane helix</keyword>
<gene>
    <name evidence="4" type="ORF">KL86DPRO_10043</name>
</gene>
<accession>A0A212ITI0</accession>
<dbReference type="AlphaFoldDB" id="A0A212ITI0"/>
<feature type="active site" description="Charge relay system" evidence="1">
    <location>
        <position position="196"/>
    </location>
</feature>
<proteinExistence type="predicted"/>
<feature type="domain" description="Serine aminopeptidase S33" evidence="3">
    <location>
        <begin position="9"/>
        <end position="219"/>
    </location>
</feature>
<name>A0A212ITI0_9DELT</name>
<dbReference type="Gene3D" id="3.40.50.1820">
    <property type="entry name" value="alpha/beta hydrolase"/>
    <property type="match status" value="1"/>
</dbReference>
<keyword evidence="2" id="KW-0812">Transmembrane</keyword>
<feature type="transmembrane region" description="Helical" evidence="2">
    <location>
        <begin position="76"/>
        <end position="94"/>
    </location>
</feature>
<evidence type="ECO:0000256" key="1">
    <source>
        <dbReference type="PIRSR" id="PIRSR017388-1"/>
    </source>
</evidence>
<dbReference type="PIRSF" id="PIRSF017388">
    <property type="entry name" value="Esterase_lipase"/>
    <property type="match status" value="1"/>
</dbReference>
<dbReference type="InterPro" id="IPR022742">
    <property type="entry name" value="Hydrolase_4"/>
</dbReference>
<dbReference type="PANTHER" id="PTHR43689:SF8">
    <property type="entry name" value="ALPHA_BETA-HYDROLASES SUPERFAMILY PROTEIN"/>
    <property type="match status" value="1"/>
</dbReference>
<evidence type="ECO:0000259" key="3">
    <source>
        <dbReference type="Pfam" id="PF12146"/>
    </source>
</evidence>
<dbReference type="InterPro" id="IPR029058">
    <property type="entry name" value="AB_hydrolase_fold"/>
</dbReference>
<dbReference type="SUPFAM" id="SSF53474">
    <property type="entry name" value="alpha/beta-Hydrolases"/>
    <property type="match status" value="1"/>
</dbReference>
<sequence length="258" mass="28223">MAQETKTGAGCLFIHGYGGSTFEMEGLAAAIAETGMEARLVCLPGHGEGHEDFRKYRFSDWMAHAEKEFRAMADRCGRVVIVGFSMGGTIALHLASRYPVAGVAALSAPLFVLGFWPWPLENLKFYAHTAVSQARRLLGLHTPHAGETSRDIAPWKGYGGPLHFGQLMSMREGCAVTRVLLPKLTAPILLMHDARDGLVNADNAWAIARRVSSTETTVILTRIQEDVTRHHVITTHRETAGLVAETVAAFCREKMLDP</sequence>
<dbReference type="InterPro" id="IPR012354">
    <property type="entry name" value="Esterase_lipase"/>
</dbReference>
<keyword evidence="2" id="KW-0472">Membrane</keyword>
<feature type="active site" description="Nucleophile" evidence="1">
    <location>
        <position position="85"/>
    </location>
</feature>
<dbReference type="EMBL" id="FLUQ01000001">
    <property type="protein sequence ID" value="SBV90520.1"/>
    <property type="molecule type" value="Genomic_DNA"/>
</dbReference>